<dbReference type="AlphaFoldDB" id="A0A5J6MGK1"/>
<dbReference type="GO" id="GO:0015188">
    <property type="term" value="F:L-isoleucine transmembrane transporter activity"/>
    <property type="evidence" value="ECO:0007669"/>
    <property type="project" value="TreeGrafter"/>
</dbReference>
<dbReference type="GO" id="GO:1903805">
    <property type="term" value="P:L-valine import across plasma membrane"/>
    <property type="evidence" value="ECO:0007669"/>
    <property type="project" value="TreeGrafter"/>
</dbReference>
<dbReference type="Proteomes" id="UP000326202">
    <property type="component" value="Chromosome"/>
</dbReference>
<dbReference type="PANTHER" id="PTHR45772:SF7">
    <property type="entry name" value="AMINO ACID ABC TRANSPORTER ATP-BINDING PROTEIN"/>
    <property type="match status" value="1"/>
</dbReference>
<dbReference type="Pfam" id="PF12399">
    <property type="entry name" value="BCA_ABC_TP_C"/>
    <property type="match status" value="1"/>
</dbReference>
<evidence type="ECO:0000256" key="2">
    <source>
        <dbReference type="ARBA" id="ARBA00022741"/>
    </source>
</evidence>
<dbReference type="SUPFAM" id="SSF52540">
    <property type="entry name" value="P-loop containing nucleoside triphosphate hydrolases"/>
    <property type="match status" value="1"/>
</dbReference>
<keyword evidence="6" id="KW-1185">Reference proteome</keyword>
<protein>
    <submittedName>
        <fullName evidence="5">ABC transporter ATP-binding protein</fullName>
    </submittedName>
</protein>
<organism evidence="5 6">
    <name type="scientific">Hypericibacter terrae</name>
    <dbReference type="NCBI Taxonomy" id="2602015"/>
    <lineage>
        <taxon>Bacteria</taxon>
        <taxon>Pseudomonadati</taxon>
        <taxon>Pseudomonadota</taxon>
        <taxon>Alphaproteobacteria</taxon>
        <taxon>Rhodospirillales</taxon>
        <taxon>Dongiaceae</taxon>
        <taxon>Hypericibacter</taxon>
    </lineage>
</organism>
<evidence type="ECO:0000259" key="4">
    <source>
        <dbReference type="PROSITE" id="PS50893"/>
    </source>
</evidence>
<evidence type="ECO:0000256" key="3">
    <source>
        <dbReference type="ARBA" id="ARBA00022840"/>
    </source>
</evidence>
<accession>A0A5J6MGK1</accession>
<dbReference type="Pfam" id="PF00005">
    <property type="entry name" value="ABC_tran"/>
    <property type="match status" value="1"/>
</dbReference>
<dbReference type="GO" id="GO:0042941">
    <property type="term" value="P:D-alanine transmembrane transport"/>
    <property type="evidence" value="ECO:0007669"/>
    <property type="project" value="TreeGrafter"/>
</dbReference>
<dbReference type="CDD" id="cd03219">
    <property type="entry name" value="ABC_Mj1267_LivG_branched"/>
    <property type="match status" value="1"/>
</dbReference>
<dbReference type="GO" id="GO:0015808">
    <property type="term" value="P:L-alanine transport"/>
    <property type="evidence" value="ECO:0007669"/>
    <property type="project" value="TreeGrafter"/>
</dbReference>
<dbReference type="KEGG" id="htq:FRZ44_18780"/>
<dbReference type="GO" id="GO:0005304">
    <property type="term" value="F:L-valine transmembrane transporter activity"/>
    <property type="evidence" value="ECO:0007669"/>
    <property type="project" value="TreeGrafter"/>
</dbReference>
<name>A0A5J6MGK1_9PROT</name>
<feature type="domain" description="ABC transporter" evidence="4">
    <location>
        <begin position="4"/>
        <end position="239"/>
    </location>
</feature>
<evidence type="ECO:0000256" key="1">
    <source>
        <dbReference type="ARBA" id="ARBA00022448"/>
    </source>
</evidence>
<dbReference type="InterPro" id="IPR032823">
    <property type="entry name" value="BCA_ABC_TP_C"/>
</dbReference>
<dbReference type="InterPro" id="IPR003593">
    <property type="entry name" value="AAA+_ATPase"/>
</dbReference>
<dbReference type="SMART" id="SM00382">
    <property type="entry name" value="AAA"/>
    <property type="match status" value="1"/>
</dbReference>
<dbReference type="GO" id="GO:0005886">
    <property type="term" value="C:plasma membrane"/>
    <property type="evidence" value="ECO:0007669"/>
    <property type="project" value="TreeGrafter"/>
</dbReference>
<sequence>MSLLELQAVGKRFGGLKALDDVSFTIDSGEMVGLMGANGAGKTTLFSLVAGNERPSAGEIRLDGRSLVGRRADQVAARGIARTFQIVRPFRGLTVRENARIGALFGSAERRPDAADEFALSILADVGLADRADALAGSLTLAGQKRLEIARALAQRPRLLLLDEVMAGLTPTEIADAMAMIRRIKEKHGLTVLVIEHVMSALMDLCQRIIVLHHGMKIAEGTPQAIARDPRVLDAYLGVEA</sequence>
<dbReference type="Gene3D" id="3.40.50.300">
    <property type="entry name" value="P-loop containing nucleotide triphosphate hydrolases"/>
    <property type="match status" value="1"/>
</dbReference>
<dbReference type="PANTHER" id="PTHR45772">
    <property type="entry name" value="CONSERVED COMPONENT OF ABC TRANSPORTER FOR NATURAL AMINO ACIDS-RELATED"/>
    <property type="match status" value="1"/>
</dbReference>
<keyword evidence="2" id="KW-0547">Nucleotide-binding</keyword>
<dbReference type="GO" id="GO:0015192">
    <property type="term" value="F:L-phenylalanine transmembrane transporter activity"/>
    <property type="evidence" value="ECO:0007669"/>
    <property type="project" value="TreeGrafter"/>
</dbReference>
<dbReference type="EMBL" id="CP042906">
    <property type="protein sequence ID" value="QEX16583.1"/>
    <property type="molecule type" value="Genomic_DNA"/>
</dbReference>
<dbReference type="InterPro" id="IPR027417">
    <property type="entry name" value="P-loop_NTPase"/>
</dbReference>
<dbReference type="RefSeq" id="WP_151176923.1">
    <property type="nucleotide sequence ID" value="NZ_CP042906.1"/>
</dbReference>
<keyword evidence="3 5" id="KW-0067">ATP-binding</keyword>
<dbReference type="PROSITE" id="PS50893">
    <property type="entry name" value="ABC_TRANSPORTER_2"/>
    <property type="match status" value="1"/>
</dbReference>
<gene>
    <name evidence="5" type="ORF">FRZ44_18780</name>
</gene>
<keyword evidence="1" id="KW-0813">Transport</keyword>
<evidence type="ECO:0000313" key="5">
    <source>
        <dbReference type="EMBL" id="QEX16583.1"/>
    </source>
</evidence>
<dbReference type="GO" id="GO:1903806">
    <property type="term" value="P:L-isoleucine import across plasma membrane"/>
    <property type="evidence" value="ECO:0007669"/>
    <property type="project" value="TreeGrafter"/>
</dbReference>
<dbReference type="GO" id="GO:0005524">
    <property type="term" value="F:ATP binding"/>
    <property type="evidence" value="ECO:0007669"/>
    <property type="project" value="UniProtKB-KW"/>
</dbReference>
<evidence type="ECO:0000313" key="6">
    <source>
        <dbReference type="Proteomes" id="UP000326202"/>
    </source>
</evidence>
<proteinExistence type="predicted"/>
<dbReference type="InterPro" id="IPR051120">
    <property type="entry name" value="ABC_AA/LPS_Transport"/>
</dbReference>
<dbReference type="OrthoDB" id="9779872at2"/>
<dbReference type="GO" id="GO:0016887">
    <property type="term" value="F:ATP hydrolysis activity"/>
    <property type="evidence" value="ECO:0007669"/>
    <property type="project" value="InterPro"/>
</dbReference>
<dbReference type="InterPro" id="IPR003439">
    <property type="entry name" value="ABC_transporter-like_ATP-bd"/>
</dbReference>
<reference evidence="5 6" key="1">
    <citation type="submission" date="2019-08" db="EMBL/GenBank/DDBJ databases">
        <title>Hyperibacter terrae gen. nov., sp. nov. and Hyperibacter viscosus sp. nov., two new members in the family Rhodospirillaceae isolated from the rhizosphere of Hypericum perforatum.</title>
        <authorList>
            <person name="Noviana Z."/>
        </authorList>
    </citation>
    <scope>NUCLEOTIDE SEQUENCE [LARGE SCALE GENOMIC DNA]</scope>
    <source>
        <strain evidence="5 6">R5913</strain>
    </source>
</reference>